<feature type="signal peptide" evidence="1">
    <location>
        <begin position="1"/>
        <end position="21"/>
    </location>
</feature>
<reference evidence="3" key="1">
    <citation type="submission" date="2016-10" db="EMBL/GenBank/DDBJ databases">
        <authorList>
            <person name="Varghese N."/>
            <person name="Submissions S."/>
        </authorList>
    </citation>
    <scope>NUCLEOTIDE SEQUENCE [LARGE SCALE GENOMIC DNA]</scope>
    <source>
        <strain evidence="3">DSM 217</strain>
    </source>
</reference>
<protein>
    <recommendedName>
        <fullName evidence="4">Lipid-binding SYLF domain-containing protein</fullName>
    </recommendedName>
</protein>
<dbReference type="Proteomes" id="UP000198816">
    <property type="component" value="Unassembled WGS sequence"/>
</dbReference>
<feature type="chain" id="PRO_5011575609" description="Lipid-binding SYLF domain-containing protein" evidence="1">
    <location>
        <begin position="22"/>
        <end position="248"/>
    </location>
</feature>
<evidence type="ECO:0000313" key="2">
    <source>
        <dbReference type="EMBL" id="SDW89377.1"/>
    </source>
</evidence>
<evidence type="ECO:0000256" key="1">
    <source>
        <dbReference type="SAM" id="SignalP"/>
    </source>
</evidence>
<dbReference type="EMBL" id="FNNZ01000010">
    <property type="protein sequence ID" value="SDW89377.1"/>
    <property type="molecule type" value="Genomic_DNA"/>
</dbReference>
<dbReference type="STRING" id="1058.SAMN05421783_11086"/>
<sequence>MQTSKPLTKLLVILALCPSFAAAEGLWNGLKARAGSAYERGRSLSLDALATGADMAAKGMDRTRRATEDASAFILREGTPEEQRAFVDALAFGALDRLFSTDPEIHALFDRSFGWAAFTVRQIAVGATAGYGYGLAMRRDETERIYMKMATGGVGFSYGMGGFASELVVLFEDEAAFTRFVVEGFEVSAEARSSVGGESADVAKPFGRGISIYRVTESGMRLEATLFGTRFWPDEALNESLDSGSRPP</sequence>
<dbReference type="OrthoDB" id="117166at2"/>
<proteinExistence type="predicted"/>
<organism evidence="2 3">
    <name type="scientific">Thiocapsa roseopersicina</name>
    <dbReference type="NCBI Taxonomy" id="1058"/>
    <lineage>
        <taxon>Bacteria</taxon>
        <taxon>Pseudomonadati</taxon>
        <taxon>Pseudomonadota</taxon>
        <taxon>Gammaproteobacteria</taxon>
        <taxon>Chromatiales</taxon>
        <taxon>Chromatiaceae</taxon>
        <taxon>Thiocapsa</taxon>
    </lineage>
</organism>
<keyword evidence="1" id="KW-0732">Signal</keyword>
<dbReference type="RefSeq" id="WP_093032145.1">
    <property type="nucleotide sequence ID" value="NZ_FNNZ01000010.1"/>
</dbReference>
<name>A0A1H2X9A1_THIRO</name>
<gene>
    <name evidence="2" type="ORF">SAMN05421783_11086</name>
</gene>
<accession>A0A1H2X9A1</accession>
<dbReference type="AlphaFoldDB" id="A0A1H2X9A1"/>
<evidence type="ECO:0008006" key="4">
    <source>
        <dbReference type="Google" id="ProtNLM"/>
    </source>
</evidence>
<keyword evidence="3" id="KW-1185">Reference proteome</keyword>
<evidence type="ECO:0000313" key="3">
    <source>
        <dbReference type="Proteomes" id="UP000198816"/>
    </source>
</evidence>